<dbReference type="InterPro" id="IPR001303">
    <property type="entry name" value="Aldolase_II/adducin_N"/>
</dbReference>
<dbReference type="SUPFAM" id="SSF53639">
    <property type="entry name" value="AraD/HMP-PK domain-like"/>
    <property type="match status" value="1"/>
</dbReference>
<name>A0A852VW18_PSEA5</name>
<dbReference type="EMBL" id="JACCCZ010000001">
    <property type="protein sequence ID" value="NYG00279.1"/>
    <property type="molecule type" value="Genomic_DNA"/>
</dbReference>
<keyword evidence="5" id="KW-1185">Reference proteome</keyword>
<dbReference type="InterPro" id="IPR036409">
    <property type="entry name" value="Aldolase_II/adducin_N_sf"/>
</dbReference>
<dbReference type="SMART" id="SM01007">
    <property type="entry name" value="Aldolase_II"/>
    <property type="match status" value="1"/>
</dbReference>
<dbReference type="GO" id="GO:0019323">
    <property type="term" value="P:pentose catabolic process"/>
    <property type="evidence" value="ECO:0007669"/>
    <property type="project" value="TreeGrafter"/>
</dbReference>
<gene>
    <name evidence="4" type="ORF">HDA37_000564</name>
</gene>
<keyword evidence="2 4" id="KW-0456">Lyase</keyword>
<reference evidence="4 5" key="1">
    <citation type="submission" date="2020-07" db="EMBL/GenBank/DDBJ databases">
        <title>Sequencing the genomes of 1000 actinobacteria strains.</title>
        <authorList>
            <person name="Klenk H.-P."/>
        </authorList>
    </citation>
    <scope>NUCLEOTIDE SEQUENCE [LARGE SCALE GENOMIC DNA]</scope>
    <source>
        <strain evidence="4 5">DSM 44749</strain>
    </source>
</reference>
<proteinExistence type="predicted"/>
<protein>
    <submittedName>
        <fullName evidence="4">L-fuculose-phosphate aldolase</fullName>
        <ecNumber evidence="4">4.1.2.17</ecNumber>
    </submittedName>
</protein>
<dbReference type="Proteomes" id="UP000549695">
    <property type="component" value="Unassembled WGS sequence"/>
</dbReference>
<dbReference type="EC" id="4.1.2.17" evidence="4"/>
<dbReference type="AlphaFoldDB" id="A0A852VW18"/>
<accession>A0A852VW18</accession>
<dbReference type="PANTHER" id="PTHR22789:SF0">
    <property type="entry name" value="3-OXO-TETRONATE 4-PHOSPHATE DECARBOXYLASE-RELATED"/>
    <property type="match status" value="1"/>
</dbReference>
<dbReference type="GO" id="GO:0008738">
    <property type="term" value="F:L-fuculose-phosphate aldolase activity"/>
    <property type="evidence" value="ECO:0007669"/>
    <property type="project" value="UniProtKB-EC"/>
</dbReference>
<feature type="domain" description="Class II aldolase/adducin N-terminal" evidence="3">
    <location>
        <begin position="15"/>
        <end position="194"/>
    </location>
</feature>
<evidence type="ECO:0000313" key="4">
    <source>
        <dbReference type="EMBL" id="NYG00279.1"/>
    </source>
</evidence>
<dbReference type="GO" id="GO:0005829">
    <property type="term" value="C:cytosol"/>
    <property type="evidence" value="ECO:0007669"/>
    <property type="project" value="TreeGrafter"/>
</dbReference>
<evidence type="ECO:0000259" key="3">
    <source>
        <dbReference type="SMART" id="SM01007"/>
    </source>
</evidence>
<evidence type="ECO:0000256" key="2">
    <source>
        <dbReference type="ARBA" id="ARBA00023239"/>
    </source>
</evidence>
<dbReference type="GeneID" id="98050384"/>
<evidence type="ECO:0000313" key="5">
    <source>
        <dbReference type="Proteomes" id="UP000549695"/>
    </source>
</evidence>
<dbReference type="Pfam" id="PF00596">
    <property type="entry name" value="Aldolase_II"/>
    <property type="match status" value="1"/>
</dbReference>
<sequence length="237" mass="25406">MTIESVTPATTDLRQLVATSCRVLAATGHHDLIWGHASVRDPHGRGVWLKTAEWGLDEVTPERVHLVAPSGTVLEGDGARHSEYPIHTEIMAARPDVGAVVHTHPPHAVALAASGQDLRPVSHAANYFVPPAVPRFTDTADLVLTPDLGRSVALTLGDARAVFLVNHGIVAVGATLPAATVAAVLLEQACEQQLRTHAAGGWPTWSPPEESLAKRDHIYNDRAVQAAWDYLVRRWGG</sequence>
<keyword evidence="1" id="KW-0479">Metal-binding</keyword>
<dbReference type="RefSeq" id="WP_073575182.1">
    <property type="nucleotide sequence ID" value="NZ_BAAAJZ010000011.1"/>
</dbReference>
<organism evidence="4 5">
    <name type="scientific">Pseudonocardia alni</name>
    <name type="common">Amycolata alni</name>
    <dbReference type="NCBI Taxonomy" id="33907"/>
    <lineage>
        <taxon>Bacteria</taxon>
        <taxon>Bacillati</taxon>
        <taxon>Actinomycetota</taxon>
        <taxon>Actinomycetes</taxon>
        <taxon>Pseudonocardiales</taxon>
        <taxon>Pseudonocardiaceae</taxon>
        <taxon>Pseudonocardia</taxon>
    </lineage>
</organism>
<dbReference type="Gene3D" id="3.40.225.10">
    <property type="entry name" value="Class II aldolase/adducin N-terminal domain"/>
    <property type="match status" value="1"/>
</dbReference>
<dbReference type="GO" id="GO:0046872">
    <property type="term" value="F:metal ion binding"/>
    <property type="evidence" value="ECO:0007669"/>
    <property type="project" value="UniProtKB-KW"/>
</dbReference>
<dbReference type="InterPro" id="IPR050197">
    <property type="entry name" value="Aldolase_class_II_sugar_metab"/>
</dbReference>
<evidence type="ECO:0000256" key="1">
    <source>
        <dbReference type="ARBA" id="ARBA00022723"/>
    </source>
</evidence>
<comment type="caution">
    <text evidence="4">The sequence shown here is derived from an EMBL/GenBank/DDBJ whole genome shotgun (WGS) entry which is preliminary data.</text>
</comment>
<dbReference type="PANTHER" id="PTHR22789">
    <property type="entry name" value="FUCULOSE PHOSPHATE ALDOLASE"/>
    <property type="match status" value="1"/>
</dbReference>